<dbReference type="PROSITE" id="PS50894">
    <property type="entry name" value="HPT"/>
    <property type="match status" value="1"/>
</dbReference>
<dbReference type="RefSeq" id="WP_287273362.1">
    <property type="nucleotide sequence ID" value="NZ_JAMYMY010000005.1"/>
</dbReference>
<gene>
    <name evidence="4" type="ORF">NKI33_06155</name>
</gene>
<dbReference type="InterPro" id="IPR008207">
    <property type="entry name" value="Sig_transdc_His_kin_Hpt_dom"/>
</dbReference>
<dbReference type="SUPFAM" id="SSF47226">
    <property type="entry name" value="Histidine-containing phosphotransfer domain, HPT domain"/>
    <property type="match status" value="1"/>
</dbReference>
<keyword evidence="2" id="KW-0597">Phosphoprotein</keyword>
<feature type="domain" description="HPt" evidence="3">
    <location>
        <begin position="1"/>
        <end position="94"/>
    </location>
</feature>
<dbReference type="Gene3D" id="1.20.120.160">
    <property type="entry name" value="HPT domain"/>
    <property type="match status" value="1"/>
</dbReference>
<name>A0ABV1YBK1_9HYPH</name>
<sequence length="94" mass="9914">MNDPIAPLRQRFLARCAAQLAELKAARQRDPSLGSNDSLIPTAHSLAGAAGTFGFAEISVRASALETLLIEQANDGAARAALDALITEIERTLK</sequence>
<keyword evidence="5" id="KW-1185">Reference proteome</keyword>
<dbReference type="Pfam" id="PF01627">
    <property type="entry name" value="Hpt"/>
    <property type="match status" value="1"/>
</dbReference>
<comment type="caution">
    <text evidence="4">The sequence shown here is derived from an EMBL/GenBank/DDBJ whole genome shotgun (WGS) entry which is preliminary data.</text>
</comment>
<evidence type="ECO:0000256" key="1">
    <source>
        <dbReference type="ARBA" id="ARBA00023012"/>
    </source>
</evidence>
<keyword evidence="1" id="KW-0902">Two-component regulatory system</keyword>
<evidence type="ECO:0000313" key="5">
    <source>
        <dbReference type="Proteomes" id="UP001464387"/>
    </source>
</evidence>
<accession>A0ABV1YBK1</accession>
<reference evidence="4 5" key="1">
    <citation type="journal article" date="2024" name="Proc. Natl. Acad. Sci. U.S.A.">
        <title>The evolutionary genomics of adaptation to stress in wild rhizobium bacteria.</title>
        <authorList>
            <person name="Kehlet-Delgado H."/>
            <person name="Montoya A.P."/>
            <person name="Jensen K.T."/>
            <person name="Wendlandt C.E."/>
            <person name="Dexheimer C."/>
            <person name="Roberts M."/>
            <person name="Torres Martinez L."/>
            <person name="Friesen M.L."/>
            <person name="Griffitts J.S."/>
            <person name="Porter S.S."/>
        </authorList>
    </citation>
    <scope>NUCLEOTIDE SEQUENCE [LARGE SCALE GENOMIC DNA]</scope>
    <source>
        <strain evidence="4 5">M0729</strain>
    </source>
</reference>
<evidence type="ECO:0000256" key="2">
    <source>
        <dbReference type="PROSITE-ProRule" id="PRU00110"/>
    </source>
</evidence>
<dbReference type="InterPro" id="IPR036641">
    <property type="entry name" value="HPT_dom_sf"/>
</dbReference>
<organism evidence="4 5">
    <name type="scientific">Mesorhizobium opportunistum</name>
    <dbReference type="NCBI Taxonomy" id="593909"/>
    <lineage>
        <taxon>Bacteria</taxon>
        <taxon>Pseudomonadati</taxon>
        <taxon>Pseudomonadota</taxon>
        <taxon>Alphaproteobacteria</taxon>
        <taxon>Hyphomicrobiales</taxon>
        <taxon>Phyllobacteriaceae</taxon>
        <taxon>Mesorhizobium</taxon>
    </lineage>
</organism>
<dbReference type="Proteomes" id="UP001464387">
    <property type="component" value="Unassembled WGS sequence"/>
</dbReference>
<proteinExistence type="predicted"/>
<dbReference type="EMBL" id="JAMYPJ010000006">
    <property type="protein sequence ID" value="MER8932546.1"/>
    <property type="molecule type" value="Genomic_DNA"/>
</dbReference>
<evidence type="ECO:0000313" key="4">
    <source>
        <dbReference type="EMBL" id="MER8932546.1"/>
    </source>
</evidence>
<feature type="modified residue" description="Phosphohistidine" evidence="2">
    <location>
        <position position="44"/>
    </location>
</feature>
<dbReference type="CDD" id="cd00088">
    <property type="entry name" value="HPT"/>
    <property type="match status" value="1"/>
</dbReference>
<protein>
    <submittedName>
        <fullName evidence="4">Hpt domain-containing protein</fullName>
    </submittedName>
</protein>
<evidence type="ECO:0000259" key="3">
    <source>
        <dbReference type="PROSITE" id="PS50894"/>
    </source>
</evidence>